<dbReference type="EMBL" id="BBMM01000001">
    <property type="protein sequence ID" value="GAK98683.1"/>
    <property type="molecule type" value="Genomic_DNA"/>
</dbReference>
<dbReference type="PANTHER" id="PTHR36932:SF1">
    <property type="entry name" value="CAPSULAR POLYSACCHARIDE BIOSYNTHESIS PROTEIN"/>
    <property type="match status" value="1"/>
</dbReference>
<reference evidence="1 2" key="1">
    <citation type="journal article" date="2014" name="Genome Announc.">
        <title>Draft Genome Sequences of Marine Flavobacterium Nonlabens Strains NR17, NR24, NR27, NR32, NR33, and Ara13.</title>
        <authorList>
            <person name="Nakanishi M."/>
            <person name="Meirelles P."/>
            <person name="Suzuki R."/>
            <person name="Takatani N."/>
            <person name="Mino S."/>
            <person name="Suda W."/>
            <person name="Oshima K."/>
            <person name="Hattori M."/>
            <person name="Ohkuma M."/>
            <person name="Hosokawa M."/>
            <person name="Miyashita K."/>
            <person name="Thompson F.L."/>
            <person name="Niwa A."/>
            <person name="Sawabe T."/>
            <person name="Sawabe T."/>
        </authorList>
    </citation>
    <scope>NUCLEOTIDE SEQUENCE [LARGE SCALE GENOMIC DNA]</scope>
    <source>
        <strain evidence="2">JCM19314</strain>
    </source>
</reference>
<dbReference type="Proteomes" id="UP000029226">
    <property type="component" value="Unassembled WGS sequence"/>
</dbReference>
<dbReference type="Gene3D" id="3.40.50.12780">
    <property type="entry name" value="N-terminal domain of ligase-like"/>
    <property type="match status" value="1"/>
</dbReference>
<protein>
    <submittedName>
        <fullName evidence="1">Capsular polysaccharide biosynthesis protein</fullName>
    </submittedName>
</protein>
<evidence type="ECO:0000313" key="2">
    <source>
        <dbReference type="Proteomes" id="UP000029226"/>
    </source>
</evidence>
<dbReference type="InterPro" id="IPR053158">
    <property type="entry name" value="CapK_Type1_Caps_Biosynth"/>
</dbReference>
<proteinExistence type="predicted"/>
<name>A0A090QA77_NONUL</name>
<dbReference type="AlphaFoldDB" id="A0A090QA77"/>
<dbReference type="InterPro" id="IPR042099">
    <property type="entry name" value="ANL_N_sf"/>
</dbReference>
<evidence type="ECO:0000313" key="1">
    <source>
        <dbReference type="EMBL" id="GAK98683.1"/>
    </source>
</evidence>
<gene>
    <name evidence="1" type="ORF">JCM19314_2714</name>
</gene>
<dbReference type="SUPFAM" id="SSF56801">
    <property type="entry name" value="Acetyl-CoA synthetase-like"/>
    <property type="match status" value="1"/>
</dbReference>
<organism evidence="1 2">
    <name type="scientific">Nonlabens ulvanivorans</name>
    <name type="common">Persicivirga ulvanivorans</name>
    <dbReference type="NCBI Taxonomy" id="906888"/>
    <lineage>
        <taxon>Bacteria</taxon>
        <taxon>Pseudomonadati</taxon>
        <taxon>Bacteroidota</taxon>
        <taxon>Flavobacteriia</taxon>
        <taxon>Flavobacteriales</taxon>
        <taxon>Flavobacteriaceae</taxon>
        <taxon>Nonlabens</taxon>
    </lineage>
</organism>
<sequence length="451" mass="51746">MFKNAKISFTLLNIALKFKMPLQLFDNILRWQGFPIQEAKSRFKQLLNNTDESIEQHKKAIVQHHLKHNNFYINLLDNKSTDWAKLPVLTKRDLQQPLHKRLSNDYSSKNVFKGKTSGSSGHPFTYAKDKFAHAITWAAFHHAYNEHDINLNTSLQARFYGIPLSGKGKYVELLKDYVSNRKRFPIFNLNNAILEKYVSRFRESKYEYLNGYTSSIVLLAKYCREKGTTLKTYCPSLKICIVTSEMLFADDRKLLEKWIGVPIVNEYGASEVGLIAMENPRGEFVLNQQNLFIEIVDEANQPVTDGTIGRILVTDLYNLAHPVIRYEIGDLGSLKTLENGTRILENLQGRTSDIARLPSGKVVPGLTFYYVTKSIINEDVNILEFIVIQKTEASFEIQYVSSQEMDGSQKVKVQKAMDEYLEPDLAVAFTRLDSLDRSNRGKLKQFMSEVD</sequence>
<dbReference type="PANTHER" id="PTHR36932">
    <property type="entry name" value="CAPSULAR POLYSACCHARIDE BIOSYNTHESIS PROTEIN"/>
    <property type="match status" value="1"/>
</dbReference>
<comment type="caution">
    <text evidence="1">The sequence shown here is derived from an EMBL/GenBank/DDBJ whole genome shotgun (WGS) entry which is preliminary data.</text>
</comment>
<accession>A0A090QA77</accession>